<feature type="region of interest" description="Disordered" evidence="1">
    <location>
        <begin position="128"/>
        <end position="164"/>
    </location>
</feature>
<dbReference type="AlphaFoldDB" id="A0A5N7CFT5"/>
<protein>
    <submittedName>
        <fullName evidence="2">Uncharacterized protein</fullName>
    </submittedName>
</protein>
<dbReference type="Proteomes" id="UP000326877">
    <property type="component" value="Unassembled WGS sequence"/>
</dbReference>
<gene>
    <name evidence="2" type="ORF">BDV23DRAFT_151000</name>
</gene>
<evidence type="ECO:0000313" key="2">
    <source>
        <dbReference type="EMBL" id="KAE8392739.1"/>
    </source>
</evidence>
<dbReference type="EMBL" id="ML735235">
    <property type="protein sequence ID" value="KAE8392739.1"/>
    <property type="molecule type" value="Genomic_DNA"/>
</dbReference>
<evidence type="ECO:0000256" key="1">
    <source>
        <dbReference type="SAM" id="MobiDB-lite"/>
    </source>
</evidence>
<organism evidence="2">
    <name type="scientific">Petromyces alliaceus</name>
    <name type="common">Aspergillus alliaceus</name>
    <dbReference type="NCBI Taxonomy" id="209559"/>
    <lineage>
        <taxon>Eukaryota</taxon>
        <taxon>Fungi</taxon>
        <taxon>Dikarya</taxon>
        <taxon>Ascomycota</taxon>
        <taxon>Pezizomycotina</taxon>
        <taxon>Eurotiomycetes</taxon>
        <taxon>Eurotiomycetidae</taxon>
        <taxon>Eurotiales</taxon>
        <taxon>Aspergillaceae</taxon>
        <taxon>Aspergillus</taxon>
        <taxon>Aspergillus subgen. Circumdati</taxon>
    </lineage>
</organism>
<name>A0A5N7CFT5_PETAA</name>
<accession>A0A5N7CFT5</accession>
<feature type="compositionally biased region" description="Polar residues" evidence="1">
    <location>
        <begin position="54"/>
        <end position="73"/>
    </location>
</feature>
<sequence length="164" mass="18526">MSGFGRRGNEGHGSYIMNQQIALPAPYSQGEGHEFSINDPGSYHFPPQSFNTYTSQFSSPYSHSGISPHTQHVSPHHTPGHPVPSVPDHAALHHHHHHHHQSVQYMSTSRYLQSPRYLPFREALGETEIESQDSRNESTMLSEPVVPPVDGFPNVQEFDQLMRR</sequence>
<reference evidence="2" key="1">
    <citation type="submission" date="2019-04" db="EMBL/GenBank/DDBJ databases">
        <title>Friends and foes A comparative genomics studyof 23 Aspergillus species from section Flavi.</title>
        <authorList>
            <consortium name="DOE Joint Genome Institute"/>
            <person name="Kjaerbolling I."/>
            <person name="Vesth T."/>
            <person name="Frisvad J.C."/>
            <person name="Nybo J.L."/>
            <person name="Theobald S."/>
            <person name="Kildgaard S."/>
            <person name="Isbrandt T."/>
            <person name="Kuo A."/>
            <person name="Sato A."/>
            <person name="Lyhne E.K."/>
            <person name="Kogle M.E."/>
            <person name="Wiebenga A."/>
            <person name="Kun R.S."/>
            <person name="Lubbers R.J."/>
            <person name="Makela M.R."/>
            <person name="Barry K."/>
            <person name="Chovatia M."/>
            <person name="Clum A."/>
            <person name="Daum C."/>
            <person name="Haridas S."/>
            <person name="He G."/>
            <person name="LaButti K."/>
            <person name="Lipzen A."/>
            <person name="Mondo S."/>
            <person name="Riley R."/>
            <person name="Salamov A."/>
            <person name="Simmons B.A."/>
            <person name="Magnuson J.K."/>
            <person name="Henrissat B."/>
            <person name="Mortensen U.H."/>
            <person name="Larsen T.O."/>
            <person name="Devries R.P."/>
            <person name="Grigoriev I.V."/>
            <person name="Machida M."/>
            <person name="Baker S.E."/>
            <person name="Andersen M.R."/>
        </authorList>
    </citation>
    <scope>NUCLEOTIDE SEQUENCE [LARGE SCALE GENOMIC DNA]</scope>
    <source>
        <strain evidence="2">IBT 14317</strain>
    </source>
</reference>
<proteinExistence type="predicted"/>
<dbReference type="OrthoDB" id="2499658at2759"/>
<feature type="region of interest" description="Disordered" evidence="1">
    <location>
        <begin position="54"/>
        <end position="108"/>
    </location>
</feature>
<feature type="compositionally biased region" description="Basic residues" evidence="1">
    <location>
        <begin position="92"/>
        <end position="101"/>
    </location>
</feature>